<accession>A0A3S5BNW9</accession>
<comment type="caution">
    <text evidence="1">The sequence shown here is derived from an EMBL/GenBank/DDBJ whole genome shotgun (WGS) entry which is preliminary data.</text>
</comment>
<dbReference type="AlphaFoldDB" id="A0A3S5BNW9"/>
<dbReference type="Proteomes" id="UP000784294">
    <property type="component" value="Unassembled WGS sequence"/>
</dbReference>
<name>A0A3S5BNW9_9PLAT</name>
<organism evidence="1 2">
    <name type="scientific">Protopolystoma xenopodis</name>
    <dbReference type="NCBI Taxonomy" id="117903"/>
    <lineage>
        <taxon>Eukaryota</taxon>
        <taxon>Metazoa</taxon>
        <taxon>Spiralia</taxon>
        <taxon>Lophotrochozoa</taxon>
        <taxon>Platyhelminthes</taxon>
        <taxon>Monogenea</taxon>
        <taxon>Polyopisthocotylea</taxon>
        <taxon>Polystomatidea</taxon>
        <taxon>Polystomatidae</taxon>
        <taxon>Protopolystoma</taxon>
    </lineage>
</organism>
<evidence type="ECO:0000313" key="2">
    <source>
        <dbReference type="Proteomes" id="UP000784294"/>
    </source>
</evidence>
<reference evidence="1" key="1">
    <citation type="submission" date="2018-11" db="EMBL/GenBank/DDBJ databases">
        <authorList>
            <consortium name="Pathogen Informatics"/>
        </authorList>
    </citation>
    <scope>NUCLEOTIDE SEQUENCE</scope>
</reference>
<sequence>MEMEDRAARNRRLALERLETKRRSSAQISTLLSVNPYGLSYSIIPNMLSTLVFPYACIHI</sequence>
<protein>
    <submittedName>
        <fullName evidence="1">Uncharacterized protein</fullName>
    </submittedName>
</protein>
<keyword evidence="2" id="KW-1185">Reference proteome</keyword>
<proteinExistence type="predicted"/>
<evidence type="ECO:0000313" key="1">
    <source>
        <dbReference type="EMBL" id="VEL11307.1"/>
    </source>
</evidence>
<dbReference type="EMBL" id="CAAALY010011445">
    <property type="protein sequence ID" value="VEL11307.1"/>
    <property type="molecule type" value="Genomic_DNA"/>
</dbReference>
<gene>
    <name evidence="1" type="ORF">PXEA_LOCUS4747</name>
</gene>